<evidence type="ECO:0000313" key="2">
    <source>
        <dbReference type="Proteomes" id="UP000295706"/>
    </source>
</evidence>
<dbReference type="Proteomes" id="UP000295706">
    <property type="component" value="Unassembled WGS sequence"/>
</dbReference>
<evidence type="ECO:0000313" key="1">
    <source>
        <dbReference type="EMBL" id="TDB65237.1"/>
    </source>
</evidence>
<dbReference type="Gene3D" id="3.40.50.450">
    <property type="match status" value="1"/>
</dbReference>
<keyword evidence="2" id="KW-1185">Reference proteome</keyword>
<dbReference type="InterPro" id="IPR052341">
    <property type="entry name" value="LOG_family_nucleotidases"/>
</dbReference>
<dbReference type="RefSeq" id="WP_132117512.1">
    <property type="nucleotide sequence ID" value="NZ_SMJU01000006.1"/>
</dbReference>
<dbReference type="SUPFAM" id="SSF102405">
    <property type="entry name" value="MCP/YpsA-like"/>
    <property type="match status" value="1"/>
</dbReference>
<comment type="caution">
    <text evidence="1">The sequence shown here is derived from an EMBL/GenBank/DDBJ whole genome shotgun (WGS) entry which is preliminary data.</text>
</comment>
<sequence length="180" mass="19108">MNPEFRPKKYVVGVIGPRALPKKSAAYTFVENLGKALINEGFSIVCGGRTGAMEAVCKGACEAESYSFGCTIGILPGKEKSSANPYCDLVIPTGIGVARNLILVQTADILVAIGGGSGTLSELAFSWQNGKHVICCTNFGGWSAELAGRSLDPHHQNLFHPASTIEEILSLLNHYLPTKK</sequence>
<dbReference type="Pfam" id="PF18306">
    <property type="entry name" value="LDcluster4"/>
    <property type="match status" value="1"/>
</dbReference>
<dbReference type="InterPro" id="IPR005268">
    <property type="entry name" value="CHP00725"/>
</dbReference>
<reference evidence="1 2" key="1">
    <citation type="submission" date="2019-02" db="EMBL/GenBank/DDBJ databases">
        <title>Arundinibacter roseus gen. nov., sp. nov., a new member of the family Cytophagaceae.</title>
        <authorList>
            <person name="Szuroczki S."/>
            <person name="Khayer B."/>
            <person name="Sproer C."/>
            <person name="Toumi M."/>
            <person name="Szabo A."/>
            <person name="Felfoldi T."/>
            <person name="Schumann P."/>
            <person name="Toth E."/>
        </authorList>
    </citation>
    <scope>NUCLEOTIDE SEQUENCE [LARGE SCALE GENOMIC DNA]</scope>
    <source>
        <strain evidence="1 2">DMA-k-7a</strain>
    </source>
</reference>
<dbReference type="InterPro" id="IPR041164">
    <property type="entry name" value="LDcluster4"/>
</dbReference>
<name>A0A4R4KBH6_9BACT</name>
<gene>
    <name evidence="1" type="ORF">EZE20_11060</name>
</gene>
<dbReference type="PANTHER" id="PTHR43393:SF3">
    <property type="entry name" value="LYSINE DECARBOXYLASE-LIKE PROTEIN"/>
    <property type="match status" value="1"/>
</dbReference>
<dbReference type="OrthoDB" id="9801098at2"/>
<accession>A0A4R4KBH6</accession>
<dbReference type="GO" id="GO:0005829">
    <property type="term" value="C:cytosol"/>
    <property type="evidence" value="ECO:0007669"/>
    <property type="project" value="TreeGrafter"/>
</dbReference>
<protein>
    <submittedName>
        <fullName evidence="1">TIGR00725 family protein</fullName>
    </submittedName>
</protein>
<dbReference type="NCBIfam" id="TIGR00725">
    <property type="entry name" value="TIGR00725 family protein"/>
    <property type="match status" value="1"/>
</dbReference>
<proteinExistence type="predicted"/>
<organism evidence="1 2">
    <name type="scientific">Arundinibacter roseus</name>
    <dbReference type="NCBI Taxonomy" id="2070510"/>
    <lineage>
        <taxon>Bacteria</taxon>
        <taxon>Pseudomonadati</taxon>
        <taxon>Bacteroidota</taxon>
        <taxon>Cytophagia</taxon>
        <taxon>Cytophagales</taxon>
        <taxon>Spirosomataceae</taxon>
        <taxon>Arundinibacter</taxon>
    </lineage>
</organism>
<dbReference type="AlphaFoldDB" id="A0A4R4KBH6"/>
<dbReference type="EMBL" id="SMJU01000006">
    <property type="protein sequence ID" value="TDB65237.1"/>
    <property type="molecule type" value="Genomic_DNA"/>
</dbReference>
<dbReference type="PANTHER" id="PTHR43393">
    <property type="entry name" value="CYTOKININ RIBOSIDE 5'-MONOPHOSPHATE PHOSPHORIBOHYDROLASE"/>
    <property type="match status" value="1"/>
</dbReference>